<dbReference type="Gene3D" id="2.60.40.2810">
    <property type="match status" value="2"/>
</dbReference>
<dbReference type="InterPro" id="IPR003961">
    <property type="entry name" value="FN3_dom"/>
</dbReference>
<dbReference type="InterPro" id="IPR013783">
    <property type="entry name" value="Ig-like_fold"/>
</dbReference>
<dbReference type="GO" id="GO:0007154">
    <property type="term" value="P:cell communication"/>
    <property type="evidence" value="ECO:0007669"/>
    <property type="project" value="InterPro"/>
</dbReference>
<dbReference type="EMBL" id="SOCA01000007">
    <property type="protein sequence ID" value="TDU67253.1"/>
    <property type="molecule type" value="Genomic_DNA"/>
</dbReference>
<dbReference type="Gene3D" id="2.60.40.2030">
    <property type="match status" value="1"/>
</dbReference>
<dbReference type="CDD" id="cd00096">
    <property type="entry name" value="Ig"/>
    <property type="match status" value="1"/>
</dbReference>
<dbReference type="InterPro" id="IPR015915">
    <property type="entry name" value="Kelch-typ_b-propeller"/>
</dbReference>
<name>A0A4V3FEJ7_9BACT</name>
<gene>
    <name evidence="7" type="ORF">EI77_03455</name>
</gene>
<evidence type="ECO:0000256" key="1">
    <source>
        <dbReference type="ARBA" id="ARBA00022729"/>
    </source>
</evidence>
<dbReference type="InterPro" id="IPR013151">
    <property type="entry name" value="Immunoglobulin_dom"/>
</dbReference>
<keyword evidence="2" id="KW-0677">Repeat</keyword>
<dbReference type="InterPro" id="IPR003599">
    <property type="entry name" value="Ig_sub"/>
</dbReference>
<dbReference type="InterPro" id="IPR007110">
    <property type="entry name" value="Ig-like_dom"/>
</dbReference>
<dbReference type="SUPFAM" id="SSF117281">
    <property type="entry name" value="Kelch motif"/>
    <property type="match status" value="1"/>
</dbReference>
<reference evidence="7 8" key="1">
    <citation type="submission" date="2019-03" db="EMBL/GenBank/DDBJ databases">
        <title>Genomic Encyclopedia of Archaeal and Bacterial Type Strains, Phase II (KMG-II): from individual species to whole genera.</title>
        <authorList>
            <person name="Goeker M."/>
        </authorList>
    </citation>
    <scope>NUCLEOTIDE SEQUENCE [LARGE SCALE GENOMIC DNA]</scope>
    <source>
        <strain evidence="7 8">ATCC 25309</strain>
    </source>
</reference>
<keyword evidence="8" id="KW-1185">Reference proteome</keyword>
<organism evidence="7 8">
    <name type="scientific">Prosthecobacter fusiformis</name>
    <dbReference type="NCBI Taxonomy" id="48464"/>
    <lineage>
        <taxon>Bacteria</taxon>
        <taxon>Pseudomonadati</taxon>
        <taxon>Verrucomicrobiota</taxon>
        <taxon>Verrucomicrobiia</taxon>
        <taxon>Verrucomicrobiales</taxon>
        <taxon>Verrucomicrobiaceae</taxon>
        <taxon>Prosthecobacter</taxon>
    </lineage>
</organism>
<dbReference type="SUPFAM" id="SSF48726">
    <property type="entry name" value="Immunoglobulin"/>
    <property type="match status" value="1"/>
</dbReference>
<keyword evidence="1 4" id="KW-0732">Signal</keyword>
<dbReference type="Pfam" id="PF17963">
    <property type="entry name" value="Big_9"/>
    <property type="match status" value="2"/>
</dbReference>
<dbReference type="InterPro" id="IPR003644">
    <property type="entry name" value="Calx_beta"/>
</dbReference>
<dbReference type="Gene3D" id="2.60.40.10">
    <property type="entry name" value="Immunoglobulins"/>
    <property type="match status" value="2"/>
</dbReference>
<sequence>MKMKKLFSLLGSCLLLLGSSQAATLNISNVNADLDGYYGVADASGTLMTPSAGSAIIGRIDGLTDVQVINKAAAGKIAELDAAFEPFGSAFSMANRADGAFDADPSHDTSADTNPGYGGSSIYVWFYKGSSRLLATEYLLVKLNAVFPTDTGVPAAPIDVSVTPEGVATVVAGVFGVATHDYQEGSGPLGLYQMISTSTSINVAPIAHDGDLAAYSGYPKSGTLSAEDENTGDTLTFSQTGADPLLGTVSIQPNGSYTYTANAMAEGEDTFSFIANDGTADSNVATVTVTITVPPPNQVPVAYSEVYSGKVGSLITGQVFASDDDDDDELTYSVVQQPASGILLSFSPSSGQFQYRANPGFAGVDSFTFKVNDGWVDSEVATIQIIMQDPIPSWVWIDGDNAVKKPGIYTGEPAVLKPGARTDATTVDAGNGISYHFGGQGYAETTKVGALNDLWKYDSKTGLWTWLSGSKAVNSPGVYEAVGDVSPSPGGRSGSLMWLDDQNNLWVFGGASTTALRFNDLWKYNIDTNVWTFISGGQLPNAKGSYVEAGLPDAENTPGARTLAAGWRDASGRLFVFGGIGWSVTGTKAGLLNDLWVFDPATEQWTWLNGGTGIDAIGVYGVLENASSGQTPGGRQAATTWVGDSGNLYLFGGNGRGNTTKAGNLNDLWEYSFLSNEWKWVSGSQAVNAVGVYGEQGVAAVGNVPGARAGAAGWVAADGAFFLFGGQGSGYFNDVWRFDPEEPEWIWVKGPRTANGVAFYGDLNQPSPSATPGARRGSSAFTDATGNLLLFAGANGANSNNDVWSLDIPNFPVVNLLAVSDITSDSATVDVEINPNGYATSARLMLIKLTNGEDEETIDLGDLGDGSSFLPLSEQLTGLEEGSRYAVIVQAESVMGRGQSIVRLFTTLGTPPPVVANFSDSESEPDEGTGTVNVEVSLTTPATAPFTLPFTVSGTASKGTTGDFVISPVSEVLKFAVGQSHASISVSIIDDSTLDDGETVILTLGEPTDESVTVGDGVHTLSIRDNESIPAFVSAPGPRLVPLGSRVVFDGTVTGSSTVAYQWLKTNKNISKATLPTYTLASAKLTDAGSFEIRAVTPQTPLTSSFNFGVVDTAGRTVLQAAGTAVRAKVLAAGTGLTFQWYKGNDPVQTGDTLTFASATVNDSGDYTCVVSMPGATPVTTGIIRVHIYNSAVTIPAMLVGNYVGVVPANEAAGAPLGGRLNVTVTTKGSYTAKLILGTTTLSGSGTLFITGDATAAQGQSTAVFPRSGLASITVRFTLSGNATTPPTFQLVGTLIDPATNGTVNINGYRNPWVAKPKVGSTDLAATVYEGSYTYGLELPEDKLTLINIPQGNGFGSLTVTTAGIATYAGRTADGGKFTVATIVGPGGELPFYSAFTLTQGYLLGVPVITPTTITVTNDSNGLGGTLAWMKRPADVKSKELAYREGFEEFNLDVVGGKWQPPGSGEVIAGLGGDDGSANVDGNTELIFSDGGVNEAGLDSFIFSILNLKTTGTTQTVKIVKNDPNYPNPNTVTFKLIAKPVGHFSGTFIIPHATKTLVRTAAFQGTFIRLTDGTFTSGGFFLLAQLPQPGQTVKTSPQLSGYVGIGKPKQ</sequence>
<evidence type="ECO:0000256" key="2">
    <source>
        <dbReference type="ARBA" id="ARBA00022737"/>
    </source>
</evidence>
<dbReference type="PANTHER" id="PTHR23244">
    <property type="entry name" value="KELCH REPEAT DOMAIN"/>
    <property type="match status" value="1"/>
</dbReference>
<evidence type="ECO:0000313" key="8">
    <source>
        <dbReference type="Proteomes" id="UP000295662"/>
    </source>
</evidence>
<dbReference type="PROSITE" id="PS50835">
    <property type="entry name" value="IG_LIKE"/>
    <property type="match status" value="1"/>
</dbReference>
<dbReference type="OrthoDB" id="177724at2"/>
<evidence type="ECO:0000256" key="3">
    <source>
        <dbReference type="ARBA" id="ARBA00022837"/>
    </source>
</evidence>
<dbReference type="GO" id="GO:0016020">
    <property type="term" value="C:membrane"/>
    <property type="evidence" value="ECO:0007669"/>
    <property type="project" value="InterPro"/>
</dbReference>
<dbReference type="InterPro" id="IPR036179">
    <property type="entry name" value="Ig-like_dom_sf"/>
</dbReference>
<dbReference type="Pfam" id="PF00047">
    <property type="entry name" value="ig"/>
    <property type="match status" value="1"/>
</dbReference>
<dbReference type="InterPro" id="IPR038081">
    <property type="entry name" value="CalX-like_sf"/>
</dbReference>
<dbReference type="PROSITE" id="PS50853">
    <property type="entry name" value="FN3"/>
    <property type="match status" value="1"/>
</dbReference>
<evidence type="ECO:0000256" key="4">
    <source>
        <dbReference type="SAM" id="SignalP"/>
    </source>
</evidence>
<dbReference type="Gene3D" id="2.120.10.80">
    <property type="entry name" value="Kelch-type beta propeller"/>
    <property type="match status" value="3"/>
</dbReference>
<feature type="domain" description="Fibronectin type-III" evidence="6">
    <location>
        <begin position="812"/>
        <end position="913"/>
    </location>
</feature>
<feature type="chain" id="PRO_5020629110" evidence="4">
    <location>
        <begin position="23"/>
        <end position="1610"/>
    </location>
</feature>
<dbReference type="InterPro" id="IPR010221">
    <property type="entry name" value="VCBS_dom"/>
</dbReference>
<evidence type="ECO:0000259" key="5">
    <source>
        <dbReference type="PROSITE" id="PS50835"/>
    </source>
</evidence>
<dbReference type="SUPFAM" id="SSF141072">
    <property type="entry name" value="CalX-like"/>
    <property type="match status" value="1"/>
</dbReference>
<comment type="caution">
    <text evidence="7">The sequence shown here is derived from an EMBL/GenBank/DDBJ whole genome shotgun (WGS) entry which is preliminary data.</text>
</comment>
<dbReference type="Pfam" id="PF03160">
    <property type="entry name" value="Calx-beta"/>
    <property type="match status" value="1"/>
</dbReference>
<accession>A0A4V3FEJ7</accession>
<feature type="signal peptide" evidence="4">
    <location>
        <begin position="1"/>
        <end position="22"/>
    </location>
</feature>
<dbReference type="Pfam" id="PF24681">
    <property type="entry name" value="Kelch_KLHDC2_KLHL20_DRC7"/>
    <property type="match status" value="1"/>
</dbReference>
<proteinExistence type="predicted"/>
<evidence type="ECO:0000313" key="7">
    <source>
        <dbReference type="EMBL" id="TDU67253.1"/>
    </source>
</evidence>
<keyword evidence="3" id="KW-0106">Calcium</keyword>
<feature type="domain" description="Ig-like" evidence="5">
    <location>
        <begin position="1098"/>
        <end position="1180"/>
    </location>
</feature>
<evidence type="ECO:0000259" key="6">
    <source>
        <dbReference type="PROSITE" id="PS50853"/>
    </source>
</evidence>
<protein>
    <submittedName>
        <fullName evidence="7">VCBS repeat-containing protein</fullName>
    </submittedName>
</protein>
<dbReference type="SMART" id="SM00409">
    <property type="entry name" value="IG"/>
    <property type="match status" value="2"/>
</dbReference>
<dbReference type="NCBIfam" id="TIGR01965">
    <property type="entry name" value="VCBS_repeat"/>
    <property type="match status" value="1"/>
</dbReference>
<dbReference type="Proteomes" id="UP000295662">
    <property type="component" value="Unassembled WGS sequence"/>
</dbReference>